<dbReference type="Pfam" id="PF03772">
    <property type="entry name" value="Competence"/>
    <property type="match status" value="1"/>
</dbReference>
<sequence>MAPVQALAGQTHTCTVVVETDAETSFQEGRLRGTLRVQEMDGEPAAFVVYCEAFPGNTAGECFTAQFRMELLEENRYTMNYKSDGVFLQAEYAGAYQPLEDSGALRFALFRLRQRWAARLQRWLPSNLGQLESALLLGERADLSDAAQDAFRAAGVSHLLAVSGLHVALLCGVFTPGRRYRFQRPLILLRAALVLFYMLLTGLPVSVQRAGLVFLLALAGDFFLQPVDLLTSTGAVAVLLGLQNAYAPCDVGFQLSFCAVLGVQAAAALSRWEHVCLWPEKADTPFWLRKGLLAAANAVQVTVLATLATLPVLIAHGMTASGAGVLSNLLVVWMLRYLLLLGLAVLVLGAVSLLAPVAHLCSLVLALWLQVLLQVVTWCASLPLAHLYLPPRYTLLVLAVLGCLALVFRLARRMVWYLPASLVCTLAAVTLGVWAQRDVVTIALVGAANNPCAVCTQNGQTLVLFRGGESNLRAVREYLTGRGLPDIDLLVDLRQEPETLSFGAGMLLTLEEQEEPFTSHAVLDDVVLDLYHKGSGNLAVLGIADRHVAVMAGHIQLEEPLLVDVFCAAGALSDSVQSNTVLCCTRGPAWLDQVEGEELLYGGEEPALVLRPGRSMTYEGVEQLALQ</sequence>
<feature type="transmembrane region" description="Helical" evidence="6">
    <location>
        <begin position="187"/>
        <end position="207"/>
    </location>
</feature>
<proteinExistence type="predicted"/>
<dbReference type="Proteomes" id="UP000824031">
    <property type="component" value="Unassembled WGS sequence"/>
</dbReference>
<feature type="transmembrane region" description="Helical" evidence="6">
    <location>
        <begin position="326"/>
        <end position="351"/>
    </location>
</feature>
<accession>A0A9D2JG14</accession>
<dbReference type="InterPro" id="IPR004477">
    <property type="entry name" value="ComEC_N"/>
</dbReference>
<evidence type="ECO:0000256" key="3">
    <source>
        <dbReference type="ARBA" id="ARBA00022692"/>
    </source>
</evidence>
<feature type="transmembrane region" description="Helical" evidence="6">
    <location>
        <begin position="213"/>
        <end position="240"/>
    </location>
</feature>
<feature type="transmembrane region" description="Helical" evidence="6">
    <location>
        <begin position="416"/>
        <end position="435"/>
    </location>
</feature>
<feature type="transmembrane region" description="Helical" evidence="6">
    <location>
        <begin position="292"/>
        <end position="314"/>
    </location>
</feature>
<evidence type="ECO:0000256" key="6">
    <source>
        <dbReference type="SAM" id="Phobius"/>
    </source>
</evidence>
<comment type="caution">
    <text evidence="8">The sequence shown here is derived from an EMBL/GenBank/DDBJ whole genome shotgun (WGS) entry which is preliminary data.</text>
</comment>
<keyword evidence="4 6" id="KW-1133">Transmembrane helix</keyword>
<dbReference type="GO" id="GO:0005886">
    <property type="term" value="C:plasma membrane"/>
    <property type="evidence" value="ECO:0007669"/>
    <property type="project" value="UniProtKB-SubCell"/>
</dbReference>
<keyword evidence="5 6" id="KW-0472">Membrane</keyword>
<protein>
    <submittedName>
        <fullName evidence="8">ComEC/Rec2 family competence protein</fullName>
    </submittedName>
</protein>
<reference evidence="8" key="2">
    <citation type="submission" date="2021-04" db="EMBL/GenBank/DDBJ databases">
        <authorList>
            <person name="Gilroy R."/>
        </authorList>
    </citation>
    <scope>NUCLEOTIDE SEQUENCE</scope>
    <source>
        <strain evidence="8">3436</strain>
    </source>
</reference>
<evidence type="ECO:0000256" key="2">
    <source>
        <dbReference type="ARBA" id="ARBA00022475"/>
    </source>
</evidence>
<dbReference type="PANTHER" id="PTHR30619:SF1">
    <property type="entry name" value="RECOMBINATION PROTEIN 2"/>
    <property type="match status" value="1"/>
</dbReference>
<evidence type="ECO:0000313" key="9">
    <source>
        <dbReference type="Proteomes" id="UP000824031"/>
    </source>
</evidence>
<reference evidence="8" key="1">
    <citation type="journal article" date="2021" name="PeerJ">
        <title>Extensive microbial diversity within the chicken gut microbiome revealed by metagenomics and culture.</title>
        <authorList>
            <person name="Gilroy R."/>
            <person name="Ravi A."/>
            <person name="Getino M."/>
            <person name="Pursley I."/>
            <person name="Horton D.L."/>
            <person name="Alikhan N.F."/>
            <person name="Baker D."/>
            <person name="Gharbi K."/>
            <person name="Hall N."/>
            <person name="Watson M."/>
            <person name="Adriaenssens E.M."/>
            <person name="Foster-Nyarko E."/>
            <person name="Jarju S."/>
            <person name="Secka A."/>
            <person name="Antonio M."/>
            <person name="Oren A."/>
            <person name="Chaudhuri R.R."/>
            <person name="La Ragione R."/>
            <person name="Hildebrand F."/>
            <person name="Pallen M.J."/>
        </authorList>
    </citation>
    <scope>NUCLEOTIDE SEQUENCE</scope>
    <source>
        <strain evidence="8">3436</strain>
    </source>
</reference>
<dbReference type="NCBIfam" id="TIGR00360">
    <property type="entry name" value="ComEC_N-term"/>
    <property type="match status" value="1"/>
</dbReference>
<dbReference type="AlphaFoldDB" id="A0A9D2JG14"/>
<gene>
    <name evidence="8" type="ORF">H9810_05815</name>
</gene>
<evidence type="ECO:0000313" key="8">
    <source>
        <dbReference type="EMBL" id="HIZ48218.1"/>
    </source>
</evidence>
<name>A0A9D2JG14_9FIRM</name>
<dbReference type="PANTHER" id="PTHR30619">
    <property type="entry name" value="DNA INTERNALIZATION/COMPETENCE PROTEIN COMEC/REC2"/>
    <property type="match status" value="1"/>
</dbReference>
<organism evidence="8 9">
    <name type="scientific">Candidatus Gemmiger excrementavium</name>
    <dbReference type="NCBI Taxonomy" id="2838608"/>
    <lineage>
        <taxon>Bacteria</taxon>
        <taxon>Bacillati</taxon>
        <taxon>Bacillota</taxon>
        <taxon>Clostridia</taxon>
        <taxon>Eubacteriales</taxon>
        <taxon>Gemmiger</taxon>
    </lineage>
</organism>
<evidence type="ECO:0000256" key="5">
    <source>
        <dbReference type="ARBA" id="ARBA00023136"/>
    </source>
</evidence>
<keyword evidence="3 6" id="KW-0812">Transmembrane</keyword>
<feature type="transmembrane region" description="Helical" evidence="6">
    <location>
        <begin position="357"/>
        <end position="381"/>
    </location>
</feature>
<feature type="domain" description="ComEC/Rec2-related protein" evidence="7">
    <location>
        <begin position="135"/>
        <end position="410"/>
    </location>
</feature>
<evidence type="ECO:0000256" key="4">
    <source>
        <dbReference type="ARBA" id="ARBA00022989"/>
    </source>
</evidence>
<dbReference type="InterPro" id="IPR052159">
    <property type="entry name" value="Competence_DNA_uptake"/>
</dbReference>
<feature type="transmembrane region" description="Helical" evidence="6">
    <location>
        <begin position="393"/>
        <end position="410"/>
    </location>
</feature>
<dbReference type="EMBL" id="DXBO01000085">
    <property type="protein sequence ID" value="HIZ48218.1"/>
    <property type="molecule type" value="Genomic_DNA"/>
</dbReference>
<feature type="transmembrane region" description="Helical" evidence="6">
    <location>
        <begin position="156"/>
        <end position="175"/>
    </location>
</feature>
<evidence type="ECO:0000256" key="1">
    <source>
        <dbReference type="ARBA" id="ARBA00004651"/>
    </source>
</evidence>
<keyword evidence="2" id="KW-1003">Cell membrane</keyword>
<evidence type="ECO:0000259" key="7">
    <source>
        <dbReference type="Pfam" id="PF03772"/>
    </source>
</evidence>
<comment type="subcellular location">
    <subcellularLocation>
        <location evidence="1">Cell membrane</location>
        <topology evidence="1">Multi-pass membrane protein</topology>
    </subcellularLocation>
</comment>